<dbReference type="InterPro" id="IPR036188">
    <property type="entry name" value="FAD/NAD-bd_sf"/>
</dbReference>
<dbReference type="GO" id="GO:0046872">
    <property type="term" value="F:metal ion binding"/>
    <property type="evidence" value="ECO:0007669"/>
    <property type="project" value="UniProtKB-KW"/>
</dbReference>
<keyword evidence="7" id="KW-0560">Oxidoreductase</keyword>
<evidence type="ECO:0000256" key="3">
    <source>
        <dbReference type="ARBA" id="ARBA00011048"/>
    </source>
</evidence>
<gene>
    <name evidence="12" type="ORF">DSCO28_17400</name>
</gene>
<evidence type="ECO:0000256" key="6">
    <source>
        <dbReference type="ARBA" id="ARBA00022723"/>
    </source>
</evidence>
<organism evidence="12 13">
    <name type="scientific">Desulfosarcina ovata subsp. sediminis</name>
    <dbReference type="NCBI Taxonomy" id="885957"/>
    <lineage>
        <taxon>Bacteria</taxon>
        <taxon>Pseudomonadati</taxon>
        <taxon>Thermodesulfobacteriota</taxon>
        <taxon>Desulfobacteria</taxon>
        <taxon>Desulfobacterales</taxon>
        <taxon>Desulfosarcinaceae</taxon>
        <taxon>Desulfosarcina</taxon>
    </lineage>
</organism>
<sequence>MPAVALFYTKDYGFTDQYKAFYRERAKGGVGLMIIGPMAIDKVGSTPFIPGIFTDVQIDSLKKYIAELHQTSRAKIGVQLMHQGRYASEAKSGLKPIAPSAIASPLSREVPREMTGEDIETVKKAYVESALRAKEVGFDYIEILMAGGYLVGEFLSPLSNQRTDRYGGSLENRMRFGLEIIEKVRSAVGRNFALGIRVSGHDYMKGGNTLKESSRFCIEAGNAGVDAINVTGGWHETTVPQVTSEVPSGAFLYLSRAIKSVVRVPVFASNRLGDPVSAEKALRSGAADFICWARPLIADPQLPEKVRTGKYHASVPCIGCNQGCLDAIFAGAPVYCTVNPRVGREAITGITEASRSKKIYIAGGGPAGMQFALIANQRGHDVTLFEKDRKLGGQVNLIGAIPGKKPYLGIVSSLSTRLGHSDVKIKLNTIVTPERILREQPDVLVVATGALPASLNIKGANEKMIVDAWDVLDETVWDIGKRVVIIGGGATGCETALMVSKMGTPSAETISFLMTHSVDDIYDIKGLLCQTGRKITVVEISDRVAGNVGPSTRWALLKNMRLMGIKVITEAKVLKIEKENVYIETQTGIKQLPADTIIQSVGAISVNSLAQEVFCDRLEILTIGDAREARRLSDAIREGFDMAMEV</sequence>
<evidence type="ECO:0000256" key="5">
    <source>
        <dbReference type="ARBA" id="ARBA00022643"/>
    </source>
</evidence>
<comment type="cofactor">
    <cofactor evidence="1">
        <name>FMN</name>
        <dbReference type="ChEBI" id="CHEBI:58210"/>
    </cofactor>
</comment>
<dbReference type="Gene3D" id="3.40.50.720">
    <property type="entry name" value="NAD(P)-binding Rossmann-like Domain"/>
    <property type="match status" value="1"/>
</dbReference>
<dbReference type="GO" id="GO:0010181">
    <property type="term" value="F:FMN binding"/>
    <property type="evidence" value="ECO:0007669"/>
    <property type="project" value="InterPro"/>
</dbReference>
<reference evidence="12 13" key="1">
    <citation type="submission" date="2019-11" db="EMBL/GenBank/DDBJ databases">
        <title>Comparative genomics of hydrocarbon-degrading Desulfosarcina strains.</title>
        <authorList>
            <person name="Watanabe M."/>
            <person name="Kojima H."/>
            <person name="Fukui M."/>
        </authorList>
    </citation>
    <scope>NUCLEOTIDE SEQUENCE [LARGE SCALE GENOMIC DNA]</scope>
    <source>
        <strain evidence="12 13">28bB2T</strain>
    </source>
</reference>
<keyword evidence="8" id="KW-0408">Iron</keyword>
<comment type="cofactor">
    <cofactor evidence="2">
        <name>[4Fe-4S] cluster</name>
        <dbReference type="ChEBI" id="CHEBI:49883"/>
    </cofactor>
</comment>
<keyword evidence="5" id="KW-0288">FMN</keyword>
<evidence type="ECO:0008006" key="14">
    <source>
        <dbReference type="Google" id="ProtNLM"/>
    </source>
</evidence>
<evidence type="ECO:0000256" key="7">
    <source>
        <dbReference type="ARBA" id="ARBA00023002"/>
    </source>
</evidence>
<dbReference type="SUPFAM" id="SSF51395">
    <property type="entry name" value="FMN-linked oxidoreductases"/>
    <property type="match status" value="1"/>
</dbReference>
<feature type="domain" description="NADH:flavin oxidoreductase/NADH oxidase N-terminal" evidence="10">
    <location>
        <begin position="8"/>
        <end position="311"/>
    </location>
</feature>
<keyword evidence="4" id="KW-0285">Flavoprotein</keyword>
<evidence type="ECO:0000256" key="2">
    <source>
        <dbReference type="ARBA" id="ARBA00001966"/>
    </source>
</evidence>
<accession>A0A5K7ZIF6</accession>
<evidence type="ECO:0000313" key="12">
    <source>
        <dbReference type="EMBL" id="BBO81174.1"/>
    </source>
</evidence>
<name>A0A5K7ZIF6_9BACT</name>
<evidence type="ECO:0000259" key="10">
    <source>
        <dbReference type="Pfam" id="PF00724"/>
    </source>
</evidence>
<evidence type="ECO:0000256" key="9">
    <source>
        <dbReference type="ARBA" id="ARBA00023014"/>
    </source>
</evidence>
<dbReference type="InterPro" id="IPR001155">
    <property type="entry name" value="OxRdtase_FMN_N"/>
</dbReference>
<dbReference type="InterPro" id="IPR013785">
    <property type="entry name" value="Aldolase_TIM"/>
</dbReference>
<dbReference type="Proteomes" id="UP000425960">
    <property type="component" value="Chromosome"/>
</dbReference>
<keyword evidence="9" id="KW-0411">Iron-sulfur</keyword>
<dbReference type="Gene3D" id="3.20.20.70">
    <property type="entry name" value="Aldolase class I"/>
    <property type="match status" value="1"/>
</dbReference>
<evidence type="ECO:0000259" key="11">
    <source>
        <dbReference type="Pfam" id="PF07992"/>
    </source>
</evidence>
<dbReference type="InterPro" id="IPR023753">
    <property type="entry name" value="FAD/NAD-binding_dom"/>
</dbReference>
<evidence type="ECO:0000256" key="8">
    <source>
        <dbReference type="ARBA" id="ARBA00023004"/>
    </source>
</evidence>
<dbReference type="AlphaFoldDB" id="A0A5K7ZIF6"/>
<dbReference type="GO" id="GO:0051536">
    <property type="term" value="F:iron-sulfur cluster binding"/>
    <property type="evidence" value="ECO:0007669"/>
    <property type="project" value="UniProtKB-KW"/>
</dbReference>
<feature type="domain" description="FAD/NAD(P)-binding" evidence="11">
    <location>
        <begin position="358"/>
        <end position="612"/>
    </location>
</feature>
<keyword evidence="6" id="KW-0479">Metal-binding</keyword>
<dbReference type="PANTHER" id="PTHR42917">
    <property type="entry name" value="2,4-DIENOYL-COA REDUCTASE"/>
    <property type="match status" value="1"/>
</dbReference>
<dbReference type="PRINTS" id="PR00469">
    <property type="entry name" value="PNDRDTASEII"/>
</dbReference>
<dbReference type="EMBL" id="AP021876">
    <property type="protein sequence ID" value="BBO81174.1"/>
    <property type="molecule type" value="Genomic_DNA"/>
</dbReference>
<dbReference type="PRINTS" id="PR00368">
    <property type="entry name" value="FADPNR"/>
</dbReference>
<evidence type="ECO:0000313" key="13">
    <source>
        <dbReference type="Proteomes" id="UP000425960"/>
    </source>
</evidence>
<dbReference type="CDD" id="cd02803">
    <property type="entry name" value="OYE_like_FMN_family"/>
    <property type="match status" value="1"/>
</dbReference>
<proteinExistence type="inferred from homology"/>
<dbReference type="SUPFAM" id="SSF51905">
    <property type="entry name" value="FAD/NAD(P)-binding domain"/>
    <property type="match status" value="1"/>
</dbReference>
<evidence type="ECO:0000256" key="4">
    <source>
        <dbReference type="ARBA" id="ARBA00022630"/>
    </source>
</evidence>
<dbReference type="InterPro" id="IPR051793">
    <property type="entry name" value="NADH:flavin_oxidoreductase"/>
</dbReference>
<dbReference type="Gene3D" id="3.50.50.60">
    <property type="entry name" value="FAD/NAD(P)-binding domain"/>
    <property type="match status" value="1"/>
</dbReference>
<dbReference type="Pfam" id="PF00724">
    <property type="entry name" value="Oxidored_FMN"/>
    <property type="match status" value="1"/>
</dbReference>
<evidence type="ECO:0000256" key="1">
    <source>
        <dbReference type="ARBA" id="ARBA00001917"/>
    </source>
</evidence>
<dbReference type="PANTHER" id="PTHR42917:SF2">
    <property type="entry name" value="2,4-DIENOYL-COA REDUCTASE [(2E)-ENOYL-COA-PRODUCING]"/>
    <property type="match status" value="1"/>
</dbReference>
<dbReference type="KEGG" id="dov:DSCO28_17400"/>
<protein>
    <recommendedName>
        <fullName evidence="14">NADH oxidase</fullName>
    </recommendedName>
</protein>
<dbReference type="GO" id="GO:0016491">
    <property type="term" value="F:oxidoreductase activity"/>
    <property type="evidence" value="ECO:0007669"/>
    <property type="project" value="UniProtKB-KW"/>
</dbReference>
<comment type="similarity">
    <text evidence="3">In the N-terminal section; belongs to the NADH:flavin oxidoreductase/NADH oxidase family.</text>
</comment>
<dbReference type="Pfam" id="PF07992">
    <property type="entry name" value="Pyr_redox_2"/>
    <property type="match status" value="1"/>
</dbReference>